<name>A0AAX1RVS3_9STAP</name>
<sequence>MEVLQEISEYVGNGVTNPVRGYLSDCRVIAKYIYNDEGFISLFNELLGYGMAEHFGIRHPDYGIAIYDSSTTIVKNDATYINKTYFTYTESIEKALPITSPKMLNKIPSEEIINLLLFDAFIYNTDRNQGNILISMPIKLYPIDYTHILPGRCIWNNVLKNKEYSIDHILYDMFTYGYYQYLIENKVFTNELIDNCGKIFIEKIKKLNEKEIIDNIPKAIRSQISKEDYELLFDYFDYMKNNFSYAVEKIKEYIGEE</sequence>
<organism evidence="2 3">
    <name type="scientific">Staphylococcus felis</name>
    <dbReference type="NCBI Taxonomy" id="46127"/>
    <lineage>
        <taxon>Bacteria</taxon>
        <taxon>Bacillati</taxon>
        <taxon>Bacillota</taxon>
        <taxon>Bacilli</taxon>
        <taxon>Bacillales</taxon>
        <taxon>Staphylococcaceae</taxon>
        <taxon>Staphylococcus</taxon>
    </lineage>
</organism>
<dbReference type="InterPro" id="IPR046748">
    <property type="entry name" value="HipA_2"/>
</dbReference>
<protein>
    <recommendedName>
        <fullName evidence="1">HipA-like kinase domain-containing protein</fullName>
    </recommendedName>
</protein>
<feature type="domain" description="HipA-like kinase" evidence="1">
    <location>
        <begin position="36"/>
        <end position="130"/>
    </location>
</feature>
<dbReference type="Pfam" id="PF20613">
    <property type="entry name" value="HipA_2"/>
    <property type="match status" value="1"/>
</dbReference>
<dbReference type="EMBL" id="QKYD01000080">
    <property type="protein sequence ID" value="REI22695.1"/>
    <property type="molecule type" value="Genomic_DNA"/>
</dbReference>
<dbReference type="Gene3D" id="1.10.1070.20">
    <property type="match status" value="1"/>
</dbReference>
<dbReference type="RefSeq" id="WP_115871754.1">
    <property type="nucleotide sequence ID" value="NZ_QKXL01000121.1"/>
</dbReference>
<dbReference type="Proteomes" id="UP000256337">
    <property type="component" value="Unassembled WGS sequence"/>
</dbReference>
<evidence type="ECO:0000259" key="1">
    <source>
        <dbReference type="Pfam" id="PF20613"/>
    </source>
</evidence>
<evidence type="ECO:0000313" key="2">
    <source>
        <dbReference type="EMBL" id="REI22695.1"/>
    </source>
</evidence>
<proteinExistence type="predicted"/>
<evidence type="ECO:0000313" key="3">
    <source>
        <dbReference type="Proteomes" id="UP000256337"/>
    </source>
</evidence>
<dbReference type="AlphaFoldDB" id="A0AAX1RVS3"/>
<gene>
    <name evidence="2" type="ORF">DOS76_05145</name>
</gene>
<accession>A0AAX1RVS3</accession>
<reference evidence="2 3" key="1">
    <citation type="journal article" date="2018" name="Vet. Microbiol.">
        <title>Characterisation of Staphylococcus felis isolated from cats using whole genome sequencing.</title>
        <authorList>
            <person name="Worthing K."/>
            <person name="Pang S."/>
            <person name="Trott D.J."/>
            <person name="Abraham S."/>
            <person name="Coombs G.W."/>
            <person name="Jordan D."/>
            <person name="McIntyre L."/>
            <person name="Davies M.R."/>
            <person name="Norris J."/>
        </authorList>
    </citation>
    <scope>NUCLEOTIDE SEQUENCE [LARGE SCALE GENOMIC DNA]</scope>
    <source>
        <strain evidence="2 3">F25</strain>
    </source>
</reference>
<comment type="caution">
    <text evidence="2">The sequence shown here is derived from an EMBL/GenBank/DDBJ whole genome shotgun (WGS) entry which is preliminary data.</text>
</comment>